<keyword evidence="4 9" id="KW-0347">Helicase</keyword>
<evidence type="ECO:0000256" key="6">
    <source>
        <dbReference type="ARBA" id="ARBA00022884"/>
    </source>
</evidence>
<dbReference type="InterPro" id="IPR011112">
    <property type="entry name" value="Rho-like_N"/>
</dbReference>
<dbReference type="InterPro" id="IPR027417">
    <property type="entry name" value="P-loop_NTPase"/>
</dbReference>
<dbReference type="NCBIfam" id="TIGR00767">
    <property type="entry name" value="rho"/>
    <property type="match status" value="1"/>
</dbReference>
<evidence type="ECO:0000256" key="9">
    <source>
        <dbReference type="HAMAP-Rule" id="MF_01884"/>
    </source>
</evidence>
<evidence type="ECO:0000256" key="2">
    <source>
        <dbReference type="ARBA" id="ARBA00022741"/>
    </source>
</evidence>
<dbReference type="HAMAP" id="MF_01884">
    <property type="entry name" value="Rho"/>
    <property type="match status" value="1"/>
</dbReference>
<dbReference type="PANTHER" id="PTHR46425:SF1">
    <property type="entry name" value="TRANSCRIPTION TERMINATION FACTOR RHO"/>
    <property type="match status" value="1"/>
</dbReference>
<dbReference type="Proteomes" id="UP000781173">
    <property type="component" value="Unassembled WGS sequence"/>
</dbReference>
<dbReference type="InterPro" id="IPR041703">
    <property type="entry name" value="Rho_factor_ATP-bd"/>
</dbReference>
<feature type="binding site" evidence="9">
    <location>
        <begin position="165"/>
        <end position="170"/>
    </location>
    <ligand>
        <name>ATP</name>
        <dbReference type="ChEBI" id="CHEBI:30616"/>
    </ligand>
</feature>
<dbReference type="PROSITE" id="PS51856">
    <property type="entry name" value="RHO_RNA_BD"/>
    <property type="match status" value="1"/>
</dbReference>
<keyword evidence="5 9" id="KW-0067">ATP-binding</keyword>
<dbReference type="Gene3D" id="3.40.50.300">
    <property type="entry name" value="P-loop containing nucleotide triphosphate hydrolases"/>
    <property type="match status" value="1"/>
</dbReference>
<dbReference type="EMBL" id="JACFOF010000001">
    <property type="protein sequence ID" value="MBW7953292.1"/>
    <property type="molecule type" value="Genomic_DNA"/>
</dbReference>
<dbReference type="SMART" id="SM00357">
    <property type="entry name" value="CSP"/>
    <property type="match status" value="1"/>
</dbReference>
<reference evidence="13" key="1">
    <citation type="journal article" date="2022" name="ISME J.">
        <title>A general approach to explore prokaryotic protein glycosylation reveals the unique surface layer modulation of an anammox bacterium.</title>
        <authorList>
            <person name="Pabst M."/>
            <person name="Grouzdev D.S."/>
            <person name="Lawson C.E."/>
            <person name="Kleikamp H.B.C."/>
            <person name="de Ram C."/>
            <person name="Louwen R."/>
            <person name="Lin Y.M."/>
            <person name="Lucker S."/>
            <person name="van Loosdrecht M.C.M."/>
            <person name="Laureni M."/>
        </authorList>
    </citation>
    <scope>NUCLEOTIDE SEQUENCE</scope>
    <source>
        <strain evidence="13">BROCD043</strain>
    </source>
</reference>
<comment type="caution">
    <text evidence="9">Lacks conserved residue(s) required for the propagation of feature annotation.</text>
</comment>
<organism evidence="13 14">
    <name type="scientific">Candidatus Dojkabacteria bacterium</name>
    <dbReference type="NCBI Taxonomy" id="2099670"/>
    <lineage>
        <taxon>Bacteria</taxon>
        <taxon>Candidatus Dojkabacteria</taxon>
    </lineage>
</organism>
<dbReference type="InterPro" id="IPR011113">
    <property type="entry name" value="Rho_RNA-bd"/>
</dbReference>
<evidence type="ECO:0000313" key="14">
    <source>
        <dbReference type="Proteomes" id="UP000781173"/>
    </source>
</evidence>
<keyword evidence="2 9" id="KW-0547">Nucleotide-binding</keyword>
<dbReference type="Pfam" id="PF07497">
    <property type="entry name" value="Rho_RNA_bind"/>
    <property type="match status" value="1"/>
</dbReference>
<keyword evidence="1 9" id="KW-0806">Transcription termination</keyword>
<dbReference type="SMART" id="SM00959">
    <property type="entry name" value="Rho_N"/>
    <property type="match status" value="1"/>
</dbReference>
<dbReference type="NCBIfam" id="NF006886">
    <property type="entry name" value="PRK09376.1"/>
    <property type="match status" value="1"/>
</dbReference>
<evidence type="ECO:0000256" key="8">
    <source>
        <dbReference type="ARBA" id="ARBA00023163"/>
    </source>
</evidence>
<dbReference type="GO" id="GO:0005524">
    <property type="term" value="F:ATP binding"/>
    <property type="evidence" value="ECO:0007669"/>
    <property type="project" value="UniProtKB-UniRule"/>
</dbReference>
<dbReference type="InterPro" id="IPR000194">
    <property type="entry name" value="ATPase_F1/V1/A1_a/bsu_nucl-bd"/>
</dbReference>
<feature type="binding site" evidence="9">
    <location>
        <begin position="177"/>
        <end position="182"/>
    </location>
    <ligand>
        <name>ATP</name>
        <dbReference type="ChEBI" id="CHEBI:30616"/>
    </ligand>
</feature>
<dbReference type="InterPro" id="IPR012340">
    <property type="entry name" value="NA-bd_OB-fold"/>
</dbReference>
<keyword evidence="6 9" id="KW-0694">RNA-binding</keyword>
<evidence type="ECO:0000259" key="12">
    <source>
        <dbReference type="PROSITE" id="PS51856"/>
    </source>
</evidence>
<evidence type="ECO:0000256" key="1">
    <source>
        <dbReference type="ARBA" id="ARBA00022472"/>
    </source>
</evidence>
<dbReference type="Gene3D" id="2.40.50.140">
    <property type="entry name" value="Nucleic acid-binding proteins"/>
    <property type="match status" value="1"/>
</dbReference>
<dbReference type="InterPro" id="IPR036269">
    <property type="entry name" value="Rho_N_sf"/>
</dbReference>
<dbReference type="Pfam" id="PF07498">
    <property type="entry name" value="Rho_N"/>
    <property type="match status" value="1"/>
</dbReference>
<dbReference type="GO" id="GO:0008186">
    <property type="term" value="F:ATP-dependent activity, acting on RNA"/>
    <property type="evidence" value="ECO:0007669"/>
    <property type="project" value="UniProtKB-UniRule"/>
</dbReference>
<proteinExistence type="inferred from homology"/>
<dbReference type="AlphaFoldDB" id="A0A952AJM4"/>
<dbReference type="GO" id="GO:0016787">
    <property type="term" value="F:hydrolase activity"/>
    <property type="evidence" value="ECO:0007669"/>
    <property type="project" value="UniProtKB-KW"/>
</dbReference>
<dbReference type="CDD" id="cd04459">
    <property type="entry name" value="Rho_CSD"/>
    <property type="match status" value="1"/>
</dbReference>
<sequence>MTLKELDEKSLADLRKLANNLEIKGMSDYGKSELIIKILEEQTRRGGNIFAEGVLEIINDGSHGVLRSLKLLPGANDVYVSGSQIKRFNLRPGDFISGQARAPKEGERYLSMLRIEAINNASPDAALSRPTFNKLTPIFPNEQLKLETEPQYLSNRVIDILSPIGKGQRGMIVAPPKVGKTWLLKEIAHGISVNHPDVHLMVVLIGERPEEVTDMERSVDGEVVAANFDEPPEIHTRLAEMAIERAKRLVESGRDVVILMDSITRLARAYNITAPPSGRTLSGGFDPVAIYPPKKFFGAARNFEDGGSLTIIATALVETGSRMDEVIFEEFKGTGNMELKLDRKLAQKRYYPAIDVKASSTRNDDRLLAPDVLNSSWRVRRMLDALKDEDATALLLERIKKTKNNKEFLATLHEDM</sequence>
<dbReference type="InterPro" id="IPR011129">
    <property type="entry name" value="CSD"/>
</dbReference>
<dbReference type="SUPFAM" id="SSF50249">
    <property type="entry name" value="Nucleic acid-binding proteins"/>
    <property type="match status" value="1"/>
</dbReference>
<evidence type="ECO:0000256" key="7">
    <source>
        <dbReference type="ARBA" id="ARBA00023015"/>
    </source>
</evidence>
<dbReference type="SUPFAM" id="SSF52540">
    <property type="entry name" value="P-loop containing nucleoside triphosphate hydrolases"/>
    <property type="match status" value="1"/>
</dbReference>
<dbReference type="EC" id="3.6.4.-" evidence="9 10"/>
<comment type="subunit">
    <text evidence="9">Homohexamer. The homohexamer assembles into an open ring structure.</text>
</comment>
<evidence type="ECO:0000256" key="5">
    <source>
        <dbReference type="ARBA" id="ARBA00022840"/>
    </source>
</evidence>
<evidence type="ECO:0000313" key="13">
    <source>
        <dbReference type="EMBL" id="MBW7953292.1"/>
    </source>
</evidence>
<dbReference type="Pfam" id="PF00006">
    <property type="entry name" value="ATP-synt_ab"/>
    <property type="match status" value="1"/>
</dbReference>
<dbReference type="InterPro" id="IPR004665">
    <property type="entry name" value="Term_rho"/>
</dbReference>
<dbReference type="SMART" id="SM00382">
    <property type="entry name" value="AAA"/>
    <property type="match status" value="1"/>
</dbReference>
<comment type="similarity">
    <text evidence="9 11">Belongs to the Rho family.</text>
</comment>
<keyword evidence="7 9" id="KW-0805">Transcription regulation</keyword>
<comment type="function">
    <text evidence="9">Facilitates transcription termination by a mechanism that involves Rho binding to the nascent RNA, activation of Rho's RNA-dependent ATPase activity, and release of the mRNA from the DNA template.</text>
</comment>
<feature type="domain" description="Rho RNA-BD" evidence="12">
    <location>
        <begin position="48"/>
        <end position="122"/>
    </location>
</feature>
<evidence type="ECO:0000256" key="3">
    <source>
        <dbReference type="ARBA" id="ARBA00022801"/>
    </source>
</evidence>
<dbReference type="GO" id="GO:0003723">
    <property type="term" value="F:RNA binding"/>
    <property type="evidence" value="ECO:0007669"/>
    <property type="project" value="UniProtKB-UniRule"/>
</dbReference>
<evidence type="ECO:0000256" key="11">
    <source>
        <dbReference type="PROSITE-ProRule" id="PRU01203"/>
    </source>
</evidence>
<feature type="binding site" evidence="9">
    <location>
        <position position="208"/>
    </location>
    <ligand>
        <name>ATP</name>
        <dbReference type="ChEBI" id="CHEBI:30616"/>
    </ligand>
</feature>
<dbReference type="CDD" id="cd01128">
    <property type="entry name" value="rho_factor_C"/>
    <property type="match status" value="1"/>
</dbReference>
<keyword evidence="8 9" id="KW-0804">Transcription</keyword>
<dbReference type="SUPFAM" id="SSF68912">
    <property type="entry name" value="Rho N-terminal domain-like"/>
    <property type="match status" value="1"/>
</dbReference>
<dbReference type="GO" id="GO:0006353">
    <property type="term" value="P:DNA-templated transcription termination"/>
    <property type="evidence" value="ECO:0007669"/>
    <property type="project" value="UniProtKB-UniRule"/>
</dbReference>
<comment type="caution">
    <text evidence="13">The sequence shown here is derived from an EMBL/GenBank/DDBJ whole genome shotgun (WGS) entry which is preliminary data.</text>
</comment>
<keyword evidence="3 9" id="KW-0378">Hydrolase</keyword>
<protein>
    <recommendedName>
        <fullName evidence="9 10">Transcription termination factor Rho</fullName>
        <ecNumber evidence="9 10">3.6.4.-</ecNumber>
    </recommendedName>
    <alternativeName>
        <fullName evidence="9">ATP-dependent helicase Rho</fullName>
    </alternativeName>
</protein>
<name>A0A952AJM4_9BACT</name>
<dbReference type="GO" id="GO:0004386">
    <property type="term" value="F:helicase activity"/>
    <property type="evidence" value="ECO:0007669"/>
    <property type="project" value="UniProtKB-UniRule"/>
</dbReference>
<evidence type="ECO:0000256" key="4">
    <source>
        <dbReference type="ARBA" id="ARBA00022806"/>
    </source>
</evidence>
<gene>
    <name evidence="9 13" type="primary">rho</name>
    <name evidence="13" type="ORF">H3C67_00720</name>
</gene>
<dbReference type="PANTHER" id="PTHR46425">
    <property type="entry name" value="TRANSCRIPTION TERMINATION FACTOR RHO"/>
    <property type="match status" value="1"/>
</dbReference>
<evidence type="ECO:0000256" key="10">
    <source>
        <dbReference type="NCBIfam" id="TIGR00767"/>
    </source>
</evidence>
<accession>A0A952AJM4</accession>
<dbReference type="InterPro" id="IPR003593">
    <property type="entry name" value="AAA+_ATPase"/>
</dbReference>